<evidence type="ECO:0000313" key="2">
    <source>
        <dbReference type="Proteomes" id="UP000323671"/>
    </source>
</evidence>
<reference evidence="1 2" key="1">
    <citation type="submission" date="2017-07" db="EMBL/GenBank/DDBJ databases">
        <title>Complete genome sequence of Oryzomicrobium terrae TPP412.</title>
        <authorList>
            <person name="Chiu L.-W."/>
            <person name="Lo K.-J."/>
            <person name="Tsai Y.-M."/>
            <person name="Lin S.-S."/>
            <person name="Kuo C.-H."/>
            <person name="Liu C.-T."/>
        </authorList>
    </citation>
    <scope>NUCLEOTIDE SEQUENCE [LARGE SCALE GENOMIC DNA]</scope>
    <source>
        <strain evidence="1 2">TPP412</strain>
    </source>
</reference>
<dbReference type="RefSeq" id="WP_149425192.1">
    <property type="nucleotide sequence ID" value="NZ_CP022579.1"/>
</dbReference>
<accession>A0A5C1E738</accession>
<dbReference type="AlphaFoldDB" id="A0A5C1E738"/>
<gene>
    <name evidence="1" type="ORF">OTERR_12650</name>
</gene>
<keyword evidence="2" id="KW-1185">Reference proteome</keyword>
<dbReference type="Proteomes" id="UP000323671">
    <property type="component" value="Chromosome"/>
</dbReference>
<sequence length="136" mass="14451">MSAAVQAGQADPALAELKAAHRIIFNALASMPTGSMPTWRRLNAADGVIGSRGVARHLEREAVIQAAEGDEIPGKAACALLLATVPEPVQDLMSFYDAKTTVDLIYAMEKHIAGLQDRLRQATPGANFFPQLVRAG</sequence>
<evidence type="ECO:0000313" key="1">
    <source>
        <dbReference type="EMBL" id="QEL64741.1"/>
    </source>
</evidence>
<organism evidence="1 2">
    <name type="scientific">Oryzomicrobium terrae</name>
    <dbReference type="NCBI Taxonomy" id="1735038"/>
    <lineage>
        <taxon>Bacteria</taxon>
        <taxon>Pseudomonadati</taxon>
        <taxon>Pseudomonadota</taxon>
        <taxon>Betaproteobacteria</taxon>
        <taxon>Rhodocyclales</taxon>
        <taxon>Rhodocyclaceae</taxon>
        <taxon>Oryzomicrobium</taxon>
    </lineage>
</organism>
<name>A0A5C1E738_9RHOO</name>
<proteinExistence type="predicted"/>
<protein>
    <submittedName>
        <fullName evidence="1">Uncharacterized protein</fullName>
    </submittedName>
</protein>
<dbReference type="KEGG" id="otr:OTERR_12650"/>
<dbReference type="EMBL" id="CP022579">
    <property type="protein sequence ID" value="QEL64741.1"/>
    <property type="molecule type" value="Genomic_DNA"/>
</dbReference>